<keyword evidence="4" id="KW-1133">Transmembrane helix</keyword>
<keyword evidence="2" id="KW-0812">Transmembrane</keyword>
<dbReference type="PANTHER" id="PTHR47535">
    <property type="entry name" value="MUSCLE-SPECIFIC PROTEIN 300 KDA, ISOFORM G"/>
    <property type="match status" value="1"/>
</dbReference>
<comment type="subcellular location">
    <subcellularLocation>
        <location evidence="1">Membrane</location>
    </subcellularLocation>
</comment>
<organism evidence="6">
    <name type="scientific">Arion vulgaris</name>
    <dbReference type="NCBI Taxonomy" id="1028688"/>
    <lineage>
        <taxon>Eukaryota</taxon>
        <taxon>Metazoa</taxon>
        <taxon>Spiralia</taxon>
        <taxon>Lophotrochozoa</taxon>
        <taxon>Mollusca</taxon>
        <taxon>Gastropoda</taxon>
        <taxon>Heterobranchia</taxon>
        <taxon>Euthyneura</taxon>
        <taxon>Panpulmonata</taxon>
        <taxon>Eupulmonata</taxon>
        <taxon>Stylommatophora</taxon>
        <taxon>Helicina</taxon>
        <taxon>Arionoidea</taxon>
        <taxon>Arionidae</taxon>
        <taxon>Arion</taxon>
    </lineage>
</organism>
<dbReference type="Gene3D" id="1.20.58.60">
    <property type="match status" value="1"/>
</dbReference>
<evidence type="ECO:0000313" key="6">
    <source>
        <dbReference type="EMBL" id="CEK59532.1"/>
    </source>
</evidence>
<reference evidence="6" key="1">
    <citation type="submission" date="2014-12" db="EMBL/GenBank/DDBJ databases">
        <title>Insight into the proteome of Arion vulgaris.</title>
        <authorList>
            <person name="Aradska J."/>
            <person name="Bulat T."/>
            <person name="Smidak R."/>
            <person name="Sarate P."/>
            <person name="Gangsoo J."/>
            <person name="Sialana F."/>
            <person name="Bilban M."/>
            <person name="Lubec G."/>
        </authorList>
    </citation>
    <scope>NUCLEOTIDE SEQUENCE</scope>
    <source>
        <tissue evidence="6">Skin</tissue>
    </source>
</reference>
<evidence type="ECO:0000256" key="5">
    <source>
        <dbReference type="ARBA" id="ARBA00023136"/>
    </source>
</evidence>
<feature type="non-terminal residue" evidence="6">
    <location>
        <position position="1"/>
    </location>
</feature>
<dbReference type="GO" id="GO:0034993">
    <property type="term" value="C:meiotic nuclear membrane microtubule tethering complex"/>
    <property type="evidence" value="ECO:0007669"/>
    <property type="project" value="TreeGrafter"/>
</dbReference>
<evidence type="ECO:0000256" key="3">
    <source>
        <dbReference type="ARBA" id="ARBA00022737"/>
    </source>
</evidence>
<sequence>QKLAQLSKHRTVHDKVLQQQEAFDQLTEQVHILTQSTTDGRVSVQLTQLSSRYTGLINLSKDLLKRYELTVKDHDQYSNACSRFRSWLQETIDRLHLSADTSGDLHKIQTQLEKSQTFAVAK</sequence>
<accession>A0A0B6YTV1</accession>
<evidence type="ECO:0000256" key="1">
    <source>
        <dbReference type="ARBA" id="ARBA00004370"/>
    </source>
</evidence>
<dbReference type="EMBL" id="HACG01012667">
    <property type="protein sequence ID" value="CEK59532.1"/>
    <property type="molecule type" value="Transcribed_RNA"/>
</dbReference>
<gene>
    <name evidence="6" type="primary">ORF36626</name>
</gene>
<keyword evidence="3" id="KW-0677">Repeat</keyword>
<dbReference type="GO" id="GO:0007097">
    <property type="term" value="P:nuclear migration"/>
    <property type="evidence" value="ECO:0007669"/>
    <property type="project" value="TreeGrafter"/>
</dbReference>
<dbReference type="InterPro" id="IPR052403">
    <property type="entry name" value="LINC-complex_assoc"/>
</dbReference>
<feature type="non-terminal residue" evidence="6">
    <location>
        <position position="122"/>
    </location>
</feature>
<dbReference type="PANTHER" id="PTHR47535:SF1">
    <property type="entry name" value="NESPRIN-1"/>
    <property type="match status" value="1"/>
</dbReference>
<dbReference type="SUPFAM" id="SSF46966">
    <property type="entry name" value="Spectrin repeat"/>
    <property type="match status" value="1"/>
</dbReference>
<evidence type="ECO:0000256" key="4">
    <source>
        <dbReference type="ARBA" id="ARBA00022989"/>
    </source>
</evidence>
<name>A0A0B6YTV1_9EUPU</name>
<dbReference type="AlphaFoldDB" id="A0A0B6YTV1"/>
<evidence type="ECO:0000256" key="2">
    <source>
        <dbReference type="ARBA" id="ARBA00022692"/>
    </source>
</evidence>
<protein>
    <submittedName>
        <fullName evidence="6">Uncharacterized protein</fullName>
    </submittedName>
</protein>
<keyword evidence="5" id="KW-0472">Membrane</keyword>
<proteinExistence type="predicted"/>
<dbReference type="GO" id="GO:0005737">
    <property type="term" value="C:cytoplasm"/>
    <property type="evidence" value="ECO:0007669"/>
    <property type="project" value="TreeGrafter"/>
</dbReference>
<dbReference type="GO" id="GO:0005640">
    <property type="term" value="C:nuclear outer membrane"/>
    <property type="evidence" value="ECO:0007669"/>
    <property type="project" value="TreeGrafter"/>
</dbReference>
<dbReference type="GO" id="GO:0051015">
    <property type="term" value="F:actin filament binding"/>
    <property type="evidence" value="ECO:0007669"/>
    <property type="project" value="TreeGrafter"/>
</dbReference>